<comment type="caution">
    <text evidence="2">The sequence shown here is derived from an EMBL/GenBank/DDBJ whole genome shotgun (WGS) entry which is preliminary data.</text>
</comment>
<protein>
    <submittedName>
        <fullName evidence="2">Uncharacterized protein</fullName>
    </submittedName>
</protein>
<accession>A0ABP6QB53</accession>
<dbReference type="Proteomes" id="UP001501237">
    <property type="component" value="Unassembled WGS sequence"/>
</dbReference>
<reference evidence="3" key="1">
    <citation type="journal article" date="2019" name="Int. J. Syst. Evol. Microbiol.">
        <title>The Global Catalogue of Microorganisms (GCM) 10K type strain sequencing project: providing services to taxonomists for standard genome sequencing and annotation.</title>
        <authorList>
            <consortium name="The Broad Institute Genomics Platform"/>
            <consortium name="The Broad Institute Genome Sequencing Center for Infectious Disease"/>
            <person name="Wu L."/>
            <person name="Ma J."/>
        </authorList>
    </citation>
    <scope>NUCLEOTIDE SEQUENCE [LARGE SCALE GENOMIC DNA]</scope>
    <source>
        <strain evidence="3">JCM 9377</strain>
    </source>
</reference>
<proteinExistence type="predicted"/>
<feature type="compositionally biased region" description="Basic and acidic residues" evidence="1">
    <location>
        <begin position="16"/>
        <end position="29"/>
    </location>
</feature>
<evidence type="ECO:0000313" key="2">
    <source>
        <dbReference type="EMBL" id="GAA3214681.1"/>
    </source>
</evidence>
<organism evidence="2 3">
    <name type="scientific">Actinocorallia longicatena</name>
    <dbReference type="NCBI Taxonomy" id="111803"/>
    <lineage>
        <taxon>Bacteria</taxon>
        <taxon>Bacillati</taxon>
        <taxon>Actinomycetota</taxon>
        <taxon>Actinomycetes</taxon>
        <taxon>Streptosporangiales</taxon>
        <taxon>Thermomonosporaceae</taxon>
        <taxon>Actinocorallia</taxon>
    </lineage>
</organism>
<feature type="region of interest" description="Disordered" evidence="1">
    <location>
        <begin position="1"/>
        <end position="29"/>
    </location>
</feature>
<evidence type="ECO:0000256" key="1">
    <source>
        <dbReference type="SAM" id="MobiDB-lite"/>
    </source>
</evidence>
<name>A0ABP6QB53_9ACTN</name>
<sequence length="63" mass="7203">MKTRQGTPAVVIATPETKEAGEAPAPERSEEFTLLTDQLKDIRDHLRRLNSRLDELDERTKDL</sequence>
<keyword evidence="3" id="KW-1185">Reference proteome</keyword>
<dbReference type="EMBL" id="BAAAUV010000008">
    <property type="protein sequence ID" value="GAA3214681.1"/>
    <property type="molecule type" value="Genomic_DNA"/>
</dbReference>
<evidence type="ECO:0000313" key="3">
    <source>
        <dbReference type="Proteomes" id="UP001501237"/>
    </source>
</evidence>
<gene>
    <name evidence="2" type="ORF">GCM10010468_35550</name>
</gene>